<evidence type="ECO:0000256" key="4">
    <source>
        <dbReference type="ARBA" id="ARBA00022485"/>
    </source>
</evidence>
<dbReference type="InterPro" id="IPR019575">
    <property type="entry name" value="Nuop51_4Fe4S-bd"/>
</dbReference>
<dbReference type="EMBL" id="BAAAZH010000016">
    <property type="protein sequence ID" value="GAA4120325.1"/>
    <property type="molecule type" value="Genomic_DNA"/>
</dbReference>
<keyword evidence="9" id="KW-0411">Iron-sulfur</keyword>
<keyword evidence="7" id="KW-0479">Metal-binding</keyword>
<evidence type="ECO:0000256" key="1">
    <source>
        <dbReference type="ARBA" id="ARBA00001917"/>
    </source>
</evidence>
<dbReference type="Gene3D" id="3.10.20.600">
    <property type="match status" value="1"/>
</dbReference>
<dbReference type="InterPro" id="IPR011538">
    <property type="entry name" value="Nuo51_FMN-bd"/>
</dbReference>
<dbReference type="PANTHER" id="PTHR11780:SF10">
    <property type="entry name" value="NADH DEHYDROGENASE [UBIQUINONE] FLAVOPROTEIN 1, MITOCHONDRIAL"/>
    <property type="match status" value="1"/>
</dbReference>
<evidence type="ECO:0000313" key="11">
    <source>
        <dbReference type="EMBL" id="GAA4120325.1"/>
    </source>
</evidence>
<evidence type="ECO:0000256" key="7">
    <source>
        <dbReference type="ARBA" id="ARBA00022723"/>
    </source>
</evidence>
<dbReference type="InterPro" id="IPR037225">
    <property type="entry name" value="Nuo51_FMN-bd_sf"/>
</dbReference>
<dbReference type="SUPFAM" id="SSF140490">
    <property type="entry name" value="Nqo1C-terminal domain-like"/>
    <property type="match status" value="1"/>
</dbReference>
<keyword evidence="12" id="KW-1185">Reference proteome</keyword>
<evidence type="ECO:0000256" key="3">
    <source>
        <dbReference type="ARBA" id="ARBA00007523"/>
    </source>
</evidence>
<feature type="domain" description="NADH-ubiquinone oxidoreductase 51kDa subunit iron-sulphur binding" evidence="10">
    <location>
        <begin position="315"/>
        <end position="360"/>
    </location>
</feature>
<accession>A0ABP7XK16</accession>
<dbReference type="Pfam" id="PF01512">
    <property type="entry name" value="Complex1_51K"/>
    <property type="match status" value="1"/>
</dbReference>
<gene>
    <name evidence="11" type="ORF">GCM10022215_23770</name>
</gene>
<dbReference type="RefSeq" id="WP_344733610.1">
    <property type="nucleotide sequence ID" value="NZ_BAAAZH010000016.1"/>
</dbReference>
<proteinExistence type="inferred from homology"/>
<evidence type="ECO:0000256" key="8">
    <source>
        <dbReference type="ARBA" id="ARBA00023004"/>
    </source>
</evidence>
<comment type="caution">
    <text evidence="11">The sequence shown here is derived from an EMBL/GenBank/DDBJ whole genome shotgun (WGS) entry which is preliminary data.</text>
</comment>
<evidence type="ECO:0000256" key="9">
    <source>
        <dbReference type="ARBA" id="ARBA00023014"/>
    </source>
</evidence>
<dbReference type="Gene3D" id="1.20.1440.230">
    <property type="entry name" value="NADH-ubiquinone oxidoreductase 51kDa subunit, iron-sulphur binding domain"/>
    <property type="match status" value="1"/>
</dbReference>
<dbReference type="SUPFAM" id="SSF142019">
    <property type="entry name" value="Nqo1 FMN-binding domain-like"/>
    <property type="match status" value="1"/>
</dbReference>
<keyword evidence="6" id="KW-0288">FMN</keyword>
<dbReference type="SMART" id="SM00928">
    <property type="entry name" value="NADH_4Fe-4S"/>
    <property type="match status" value="1"/>
</dbReference>
<evidence type="ECO:0000256" key="5">
    <source>
        <dbReference type="ARBA" id="ARBA00022630"/>
    </source>
</evidence>
<sequence length="418" mass="42496">MTVLHPPAPATRPPAIALGSARLLAGTRGDHPVSHAEHTAIHGHPRRLDHSALVADLERVRLLGRGGAGFPVAVKLAGTPSGPRTEIVVNGSEGEPASFKDRTLMRLAPHLVLDGAAVVAGALRTRRVQLLVHDADAVEALEAARAERPDADLFSIVRTGADHGFVSGEIRAVTRALSGGPAVPPGRRVLPAVSGVDGRPTFASNAETFAQIALVALLGTTAYAGVGSPVEPGTTLVTVFGEVPRAGVLEVPTGLPVAGLLGDGPGPVLVGGYHGAWTTCADLGDLRLIRADLKAAGLPLGAGVLVRLPADTCPLGEVARVTRWLAGESAGQCGPCHFGLPALAEVVEAIATGREGAAGVDRALRLTGLLPGRGACAHPDGSAAFVASALRTLPDELEAHRHGGCGRPVRGVLPVPAR</sequence>
<dbReference type="Gene3D" id="3.40.50.11540">
    <property type="entry name" value="NADH-ubiquinone oxidoreductase 51kDa subunit"/>
    <property type="match status" value="1"/>
</dbReference>
<evidence type="ECO:0000259" key="10">
    <source>
        <dbReference type="SMART" id="SM00928"/>
    </source>
</evidence>
<keyword evidence="8" id="KW-0408">Iron</keyword>
<evidence type="ECO:0000256" key="6">
    <source>
        <dbReference type="ARBA" id="ARBA00022643"/>
    </source>
</evidence>
<evidence type="ECO:0000256" key="2">
    <source>
        <dbReference type="ARBA" id="ARBA00001966"/>
    </source>
</evidence>
<reference evidence="12" key="1">
    <citation type="journal article" date="2019" name="Int. J. Syst. Evol. Microbiol.">
        <title>The Global Catalogue of Microorganisms (GCM) 10K type strain sequencing project: providing services to taxonomists for standard genome sequencing and annotation.</title>
        <authorList>
            <consortium name="The Broad Institute Genomics Platform"/>
            <consortium name="The Broad Institute Genome Sequencing Center for Infectious Disease"/>
            <person name="Wu L."/>
            <person name="Ma J."/>
        </authorList>
    </citation>
    <scope>NUCLEOTIDE SEQUENCE [LARGE SCALE GENOMIC DNA]</scope>
    <source>
        <strain evidence="12">JCM 16703</strain>
    </source>
</reference>
<comment type="cofactor">
    <cofactor evidence="2">
        <name>[4Fe-4S] cluster</name>
        <dbReference type="ChEBI" id="CHEBI:49883"/>
    </cofactor>
</comment>
<name>A0ABP7XK16_9ACTN</name>
<dbReference type="InterPro" id="IPR050837">
    <property type="entry name" value="ComplexI_51kDa_subunit"/>
</dbReference>
<dbReference type="InterPro" id="IPR037207">
    <property type="entry name" value="Nuop51_4Fe4S-bd_sf"/>
</dbReference>
<comment type="similarity">
    <text evidence="3">Belongs to the complex I 51 kDa subunit family.</text>
</comment>
<evidence type="ECO:0000313" key="12">
    <source>
        <dbReference type="Proteomes" id="UP001501495"/>
    </source>
</evidence>
<dbReference type="PANTHER" id="PTHR11780">
    <property type="entry name" value="NADH-UBIQUINONE OXIDOREDUCTASE FLAVOPROTEIN 1 NDUFV1"/>
    <property type="match status" value="1"/>
</dbReference>
<dbReference type="Proteomes" id="UP001501495">
    <property type="component" value="Unassembled WGS sequence"/>
</dbReference>
<keyword evidence="4" id="KW-0004">4Fe-4S</keyword>
<comment type="cofactor">
    <cofactor evidence="1">
        <name>FMN</name>
        <dbReference type="ChEBI" id="CHEBI:58210"/>
    </cofactor>
</comment>
<dbReference type="Pfam" id="PF10589">
    <property type="entry name" value="NADH_4Fe-4S"/>
    <property type="match status" value="1"/>
</dbReference>
<organism evidence="11 12">
    <name type="scientific">Nocardioides fonticola</name>
    <dbReference type="NCBI Taxonomy" id="450363"/>
    <lineage>
        <taxon>Bacteria</taxon>
        <taxon>Bacillati</taxon>
        <taxon>Actinomycetota</taxon>
        <taxon>Actinomycetes</taxon>
        <taxon>Propionibacteriales</taxon>
        <taxon>Nocardioidaceae</taxon>
        <taxon>Nocardioides</taxon>
    </lineage>
</organism>
<keyword evidence="5" id="KW-0285">Flavoprotein</keyword>
<protein>
    <recommendedName>
        <fullName evidence="10">NADH-ubiquinone oxidoreductase 51kDa subunit iron-sulphur binding domain-containing protein</fullName>
    </recommendedName>
</protein>